<organism evidence="9 10">
    <name type="scientific">Neohortaea acidophila</name>
    <dbReference type="NCBI Taxonomy" id="245834"/>
    <lineage>
        <taxon>Eukaryota</taxon>
        <taxon>Fungi</taxon>
        <taxon>Dikarya</taxon>
        <taxon>Ascomycota</taxon>
        <taxon>Pezizomycotina</taxon>
        <taxon>Dothideomycetes</taxon>
        <taxon>Dothideomycetidae</taxon>
        <taxon>Mycosphaerellales</taxon>
        <taxon>Teratosphaeriaceae</taxon>
        <taxon>Neohortaea</taxon>
    </lineage>
</organism>
<dbReference type="OrthoDB" id="29098at2759"/>
<keyword evidence="10" id="KW-1185">Reference proteome</keyword>
<feature type="compositionally biased region" description="Low complexity" evidence="6">
    <location>
        <begin position="250"/>
        <end position="288"/>
    </location>
</feature>
<evidence type="ECO:0000259" key="8">
    <source>
        <dbReference type="Pfam" id="PF17745"/>
    </source>
</evidence>
<protein>
    <recommendedName>
        <fullName evidence="2">Ribonuclease H2 subunit B</fullName>
    </recommendedName>
    <alternativeName>
        <fullName evidence="5">Ribonuclease HI subunit B</fullName>
    </alternativeName>
</protein>
<dbReference type="Pfam" id="PF17745">
    <property type="entry name" value="Ydr279_N"/>
    <property type="match status" value="1"/>
</dbReference>
<evidence type="ECO:0000256" key="3">
    <source>
        <dbReference type="ARBA" id="ARBA00023242"/>
    </source>
</evidence>
<feature type="region of interest" description="Disordered" evidence="6">
    <location>
        <begin position="1"/>
        <end position="27"/>
    </location>
</feature>
<comment type="subcellular location">
    <subcellularLocation>
        <location evidence="1">Nucleus</location>
    </subcellularLocation>
</comment>
<dbReference type="InterPro" id="IPR040456">
    <property type="entry name" value="RNase_H2_suB"/>
</dbReference>
<dbReference type="GO" id="GO:0005654">
    <property type="term" value="C:nucleoplasm"/>
    <property type="evidence" value="ECO:0007669"/>
    <property type="project" value="TreeGrafter"/>
</dbReference>
<evidence type="ECO:0000313" key="10">
    <source>
        <dbReference type="Proteomes" id="UP000799767"/>
    </source>
</evidence>
<dbReference type="PANTHER" id="PTHR13383">
    <property type="entry name" value="RIBONUCLEASE H2 SUBUNIT B"/>
    <property type="match status" value="1"/>
</dbReference>
<dbReference type="Proteomes" id="UP000799767">
    <property type="component" value="Unassembled WGS sequence"/>
</dbReference>
<dbReference type="InterPro" id="IPR019024">
    <property type="entry name" value="RNase_H2_suB_wHTH"/>
</dbReference>
<dbReference type="PANTHER" id="PTHR13383:SF11">
    <property type="entry name" value="RIBONUCLEASE H2 SUBUNIT B"/>
    <property type="match status" value="1"/>
</dbReference>
<proteinExistence type="predicted"/>
<sequence length="423" mass="46844">MKTRTRKAAGPKGSQPEPTTSTIKTLEPSVPNAPQLFILPKDLSPDARIISLPNPATSKPCRYLACPTRGCFEFTRVSAPKRACRSWLLAPEQGTLKDDEDGEGYVLQTPDLMLATPVDPVFLLLPALVEDAQESGRQYYLSLSDYLQRLIESSPHLKDVLNNNTSRRLERIFESRIKQICDSMDDGQEMLYMLSKLKLLEVLLTKAKKMVEMGLPATMDEKFVRQALVAPVLSIRREDSSISVVDADPTATTTTQGEASTSQDSQSTAHTESTSATTTTSVSSAPSTTDEEIQHLLRIRTAFTFLLRSYVPESLHASLTSLINKSDSSGTDFTPLDTHLAHLDKLRKEAQTLRSLSDNISRKRSALDDEEAMEKAEAKKRKKEEEELKKKSMSRGVKALEKVDRSGMKTLSSFFGKATAKGK</sequence>
<evidence type="ECO:0000256" key="2">
    <source>
        <dbReference type="ARBA" id="ARBA00019062"/>
    </source>
</evidence>
<accession>A0A6A6Q6N1</accession>
<feature type="domain" description="Rnh202 triple barrel" evidence="8">
    <location>
        <begin position="38"/>
        <end position="119"/>
    </location>
</feature>
<feature type="region of interest" description="Disordered" evidence="6">
    <location>
        <begin position="361"/>
        <end position="401"/>
    </location>
</feature>
<evidence type="ECO:0000256" key="5">
    <source>
        <dbReference type="ARBA" id="ARBA00033464"/>
    </source>
</evidence>
<reference evidence="9" key="1">
    <citation type="journal article" date="2020" name="Stud. Mycol.">
        <title>101 Dothideomycetes genomes: a test case for predicting lifestyles and emergence of pathogens.</title>
        <authorList>
            <person name="Haridas S."/>
            <person name="Albert R."/>
            <person name="Binder M."/>
            <person name="Bloem J."/>
            <person name="Labutti K."/>
            <person name="Salamov A."/>
            <person name="Andreopoulos B."/>
            <person name="Baker S."/>
            <person name="Barry K."/>
            <person name="Bills G."/>
            <person name="Bluhm B."/>
            <person name="Cannon C."/>
            <person name="Castanera R."/>
            <person name="Culley D."/>
            <person name="Daum C."/>
            <person name="Ezra D."/>
            <person name="Gonzalez J."/>
            <person name="Henrissat B."/>
            <person name="Kuo A."/>
            <person name="Liang C."/>
            <person name="Lipzen A."/>
            <person name="Lutzoni F."/>
            <person name="Magnuson J."/>
            <person name="Mondo S."/>
            <person name="Nolan M."/>
            <person name="Ohm R."/>
            <person name="Pangilinan J."/>
            <person name="Park H.-J."/>
            <person name="Ramirez L."/>
            <person name="Alfaro M."/>
            <person name="Sun H."/>
            <person name="Tritt A."/>
            <person name="Yoshinaga Y."/>
            <person name="Zwiers L.-H."/>
            <person name="Turgeon B."/>
            <person name="Goodwin S."/>
            <person name="Spatafora J."/>
            <person name="Crous P."/>
            <person name="Grigoriev I."/>
        </authorList>
    </citation>
    <scope>NUCLEOTIDE SEQUENCE</scope>
    <source>
        <strain evidence="9">CBS 113389</strain>
    </source>
</reference>
<dbReference type="GeneID" id="54473369"/>
<dbReference type="AlphaFoldDB" id="A0A6A6Q6N1"/>
<evidence type="ECO:0000256" key="4">
    <source>
        <dbReference type="ARBA" id="ARBA00024778"/>
    </source>
</evidence>
<evidence type="ECO:0000256" key="1">
    <source>
        <dbReference type="ARBA" id="ARBA00004123"/>
    </source>
</evidence>
<dbReference type="EMBL" id="MU001631">
    <property type="protein sequence ID" value="KAF2487731.1"/>
    <property type="molecule type" value="Genomic_DNA"/>
</dbReference>
<evidence type="ECO:0000256" key="6">
    <source>
        <dbReference type="SAM" id="MobiDB-lite"/>
    </source>
</evidence>
<evidence type="ECO:0000313" key="9">
    <source>
        <dbReference type="EMBL" id="KAF2487731.1"/>
    </source>
</evidence>
<dbReference type="GO" id="GO:0032299">
    <property type="term" value="C:ribonuclease H2 complex"/>
    <property type="evidence" value="ECO:0007669"/>
    <property type="project" value="InterPro"/>
</dbReference>
<dbReference type="InterPro" id="IPR041195">
    <property type="entry name" value="Rnh202_N"/>
</dbReference>
<dbReference type="Pfam" id="PF09468">
    <property type="entry name" value="RNase_H2-Ydr279"/>
    <property type="match status" value="1"/>
</dbReference>
<comment type="function">
    <text evidence="4">Non catalytic subunit of RNase H2, an endonuclease that specifically degrades the RNA of RNA:DNA hybrids. Participates in DNA replication, possibly by mediating the removal of lagging-strand Okazaki fragment RNA primers during DNA replication. Mediates the excision of single ribonucleotides from DNA:RNA duplexes.</text>
</comment>
<feature type="compositionally biased region" description="Basic and acidic residues" evidence="6">
    <location>
        <begin position="373"/>
        <end position="390"/>
    </location>
</feature>
<feature type="domain" description="Ribonuclease H2 subunit B wHTH" evidence="7">
    <location>
        <begin position="122"/>
        <end position="319"/>
    </location>
</feature>
<feature type="region of interest" description="Disordered" evidence="6">
    <location>
        <begin position="244"/>
        <end position="289"/>
    </location>
</feature>
<gene>
    <name evidence="9" type="ORF">BDY17DRAFT_289584</name>
</gene>
<name>A0A6A6Q6N1_9PEZI</name>
<dbReference type="Gene3D" id="1.10.20.120">
    <property type="match status" value="1"/>
</dbReference>
<dbReference type="CDD" id="cd09270">
    <property type="entry name" value="RNase_H2-B"/>
    <property type="match status" value="1"/>
</dbReference>
<dbReference type="GO" id="GO:0006401">
    <property type="term" value="P:RNA catabolic process"/>
    <property type="evidence" value="ECO:0007669"/>
    <property type="project" value="TreeGrafter"/>
</dbReference>
<keyword evidence="3" id="KW-0539">Nucleus</keyword>
<dbReference type="RefSeq" id="XP_033594300.1">
    <property type="nucleotide sequence ID" value="XM_033732367.1"/>
</dbReference>
<evidence type="ECO:0000259" key="7">
    <source>
        <dbReference type="Pfam" id="PF09468"/>
    </source>
</evidence>